<comment type="caution">
    <text evidence="2">The sequence shown here is derived from an EMBL/GenBank/DDBJ whole genome shotgun (WGS) entry which is preliminary data.</text>
</comment>
<dbReference type="AlphaFoldDB" id="A0A6G0XU55"/>
<reference evidence="2 3" key="1">
    <citation type="submission" date="2019-07" db="EMBL/GenBank/DDBJ databases">
        <title>Genomics analysis of Aphanomyces spp. identifies a new class of oomycete effector associated with host adaptation.</title>
        <authorList>
            <person name="Gaulin E."/>
        </authorList>
    </citation>
    <scope>NUCLEOTIDE SEQUENCE [LARGE SCALE GENOMIC DNA]</scope>
    <source>
        <strain evidence="2 3">ATCC 201684</strain>
    </source>
</reference>
<dbReference type="CDD" id="cd01066">
    <property type="entry name" value="APP_MetAP"/>
    <property type="match status" value="1"/>
</dbReference>
<evidence type="ECO:0000313" key="3">
    <source>
        <dbReference type="Proteomes" id="UP000481153"/>
    </source>
</evidence>
<evidence type="ECO:0000259" key="1">
    <source>
        <dbReference type="Pfam" id="PF00557"/>
    </source>
</evidence>
<gene>
    <name evidence="2" type="ORF">Ae201684_001318</name>
</gene>
<evidence type="ECO:0000313" key="2">
    <source>
        <dbReference type="EMBL" id="KAF0744177.1"/>
    </source>
</evidence>
<name>A0A6G0XU55_9STRA</name>
<dbReference type="PANTHER" id="PTHR46112">
    <property type="entry name" value="AMINOPEPTIDASE"/>
    <property type="match status" value="1"/>
</dbReference>
<proteinExistence type="predicted"/>
<keyword evidence="3" id="KW-1185">Reference proteome</keyword>
<dbReference type="InterPro" id="IPR036005">
    <property type="entry name" value="Creatinase/aminopeptidase-like"/>
</dbReference>
<dbReference type="Proteomes" id="UP000481153">
    <property type="component" value="Unassembled WGS sequence"/>
</dbReference>
<sequence>MPSPPYYAPFHEEPTGRAADFELKLKKLRALLTELKANAGVLSLANNFAWLTGGGRNHIFQATEGGVGSIYVDRSRAVLVANNIEGHRFLNEELAGLPLEILEASWYEAKSVQTAAATLSSGGSVLFDTDPSFDSALCTLRQDLSPFDIERYRLLGKDCSAVLSQVAHTVRPGLTEWEIGAAIAQRCVTLAIDVVVLLIAADDRADTIRHPLPTTKKVVNKVMLVLCGRRGGLIANLTRMVHVSSDSTIPADLRRRHDAVTYVDAASLAATRIGVSAADVLRAIQDAYASQGFPNEWTLHHQGGVSGYKGREWLATPSTTTPIKAFHAYAWNPSIAGTKSEDTILLHENGEVEILTKATDEWPLVRHTINGKEYARPDILHIQV</sequence>
<protein>
    <recommendedName>
        <fullName evidence="1">Peptidase M24 domain-containing protein</fullName>
    </recommendedName>
</protein>
<dbReference type="InterPro" id="IPR050659">
    <property type="entry name" value="Peptidase_M24B"/>
</dbReference>
<dbReference type="InterPro" id="IPR000994">
    <property type="entry name" value="Pept_M24"/>
</dbReference>
<organism evidence="2 3">
    <name type="scientific">Aphanomyces euteiches</name>
    <dbReference type="NCBI Taxonomy" id="100861"/>
    <lineage>
        <taxon>Eukaryota</taxon>
        <taxon>Sar</taxon>
        <taxon>Stramenopiles</taxon>
        <taxon>Oomycota</taxon>
        <taxon>Saprolegniomycetes</taxon>
        <taxon>Saprolegniales</taxon>
        <taxon>Verrucalvaceae</taxon>
        <taxon>Aphanomyces</taxon>
    </lineage>
</organism>
<dbReference type="EMBL" id="VJMJ01000010">
    <property type="protein sequence ID" value="KAF0744177.1"/>
    <property type="molecule type" value="Genomic_DNA"/>
</dbReference>
<accession>A0A6G0XU55</accession>
<dbReference type="Pfam" id="PF00557">
    <property type="entry name" value="Peptidase_M24"/>
    <property type="match status" value="1"/>
</dbReference>
<dbReference type="Gene3D" id="3.90.230.10">
    <property type="entry name" value="Creatinase/methionine aminopeptidase superfamily"/>
    <property type="match status" value="1"/>
</dbReference>
<dbReference type="VEuPathDB" id="FungiDB:AeMF1_016883"/>
<feature type="domain" description="Peptidase M24" evidence="1">
    <location>
        <begin position="155"/>
        <end position="344"/>
    </location>
</feature>
<dbReference type="SUPFAM" id="SSF55920">
    <property type="entry name" value="Creatinase/aminopeptidase"/>
    <property type="match status" value="1"/>
</dbReference>
<dbReference type="PANTHER" id="PTHR46112:SF2">
    <property type="entry name" value="XAA-PRO AMINOPEPTIDASE P-RELATED"/>
    <property type="match status" value="1"/>
</dbReference>